<organism evidence="3 4">
    <name type="scientific">Zopfia rhizophila CBS 207.26</name>
    <dbReference type="NCBI Taxonomy" id="1314779"/>
    <lineage>
        <taxon>Eukaryota</taxon>
        <taxon>Fungi</taxon>
        <taxon>Dikarya</taxon>
        <taxon>Ascomycota</taxon>
        <taxon>Pezizomycotina</taxon>
        <taxon>Dothideomycetes</taxon>
        <taxon>Dothideomycetes incertae sedis</taxon>
        <taxon>Zopfiaceae</taxon>
        <taxon>Zopfia</taxon>
    </lineage>
</organism>
<keyword evidence="4" id="KW-1185">Reference proteome</keyword>
<dbReference type="InterPro" id="IPR043129">
    <property type="entry name" value="ATPase_NBD"/>
</dbReference>
<feature type="domain" description="Ppx/GppA phosphatase N-terminal" evidence="1">
    <location>
        <begin position="36"/>
        <end position="337"/>
    </location>
</feature>
<dbReference type="PANTHER" id="PTHR30005">
    <property type="entry name" value="EXOPOLYPHOSPHATASE"/>
    <property type="match status" value="1"/>
</dbReference>
<name>A0A6A6EUY3_9PEZI</name>
<dbReference type="InterPro" id="IPR057512">
    <property type="entry name" value="RTG2_C"/>
</dbReference>
<proteinExistence type="predicted"/>
<dbReference type="Gene3D" id="3.30.420.150">
    <property type="entry name" value="Exopolyphosphatase. Domain 2"/>
    <property type="match status" value="1"/>
</dbReference>
<dbReference type="Pfam" id="PF23566">
    <property type="entry name" value="RTG2_C"/>
    <property type="match status" value="1"/>
</dbReference>
<gene>
    <name evidence="3" type="ORF">K469DRAFT_698963</name>
</gene>
<dbReference type="InterPro" id="IPR003695">
    <property type="entry name" value="Ppx_GppA_N"/>
</dbReference>
<protein>
    <submittedName>
        <fullName evidence="3">Retrograde regulation protein 2</fullName>
    </submittedName>
</protein>
<dbReference type="EMBL" id="ML994610">
    <property type="protein sequence ID" value="KAF2195374.1"/>
    <property type="molecule type" value="Genomic_DNA"/>
</dbReference>
<sequence length="571" mass="62962">MLAADKSQYYHGLVDMGSNGIRFSITDLSPSTQRILPTVYLDRAGISLYDAQWEAGYPCPIPQSTIKHVIQALLRFKSTCQDFNVPPSQIRIVATEATRKAQNSEDFCSQIKEDTGWTVELLPKEVEGRIGAFGVASSYDSVRGLVMDLGGGSTQITWMITENGDVKMSEKGSVSLPYGAAALTKHLEASGHHHSQQSKDFEHEVVQSLKSAVKEICIPDELLEEANKKGLSIYLSGGGFRGWGFVLMSQHHIKQYPIPIINGFHVTKDAFHDTETVQLAVKRVVENETPDIFRVSERRASQVPAVAFLVNCLSQALPDIVDIYFSQGGVREGMHFADQERSVRALDPLVTATRLYATESVPELVGLLVAAAKPPPSGHGLSKKLRVLSTSLLEAFVQAMYIHAALSKDLCAGAALRSTTTGFFAGVHGISHEQRALLALLLCERYGGFRSISPTEQDFYRRIIQLIPGRNVWWCRYLGTVAAVLGHVYPAGAVREERLKLKVQWAVKKEEVLCIDFGFVKDASGFGWNEGLQGALRRVKKVGKKKNWVDGQGFKVLVTVDGYEHGEKEND</sequence>
<dbReference type="Proteomes" id="UP000800200">
    <property type="component" value="Unassembled WGS sequence"/>
</dbReference>
<dbReference type="Gene3D" id="3.30.420.40">
    <property type="match status" value="1"/>
</dbReference>
<accession>A0A6A6EUY3</accession>
<evidence type="ECO:0000313" key="3">
    <source>
        <dbReference type="EMBL" id="KAF2195374.1"/>
    </source>
</evidence>
<dbReference type="OrthoDB" id="2014654at2759"/>
<dbReference type="SUPFAM" id="SSF53067">
    <property type="entry name" value="Actin-like ATPase domain"/>
    <property type="match status" value="2"/>
</dbReference>
<dbReference type="InterPro" id="IPR050273">
    <property type="entry name" value="GppA/Ppx_hydrolase"/>
</dbReference>
<dbReference type="AlphaFoldDB" id="A0A6A6EUY3"/>
<dbReference type="Pfam" id="PF02541">
    <property type="entry name" value="Ppx-GppA"/>
    <property type="match status" value="1"/>
</dbReference>
<feature type="domain" description="RTG2 C-terminal" evidence="2">
    <location>
        <begin position="347"/>
        <end position="561"/>
    </location>
</feature>
<evidence type="ECO:0000259" key="2">
    <source>
        <dbReference type="Pfam" id="PF23566"/>
    </source>
</evidence>
<dbReference type="FunFam" id="3.30.420.40:FF:000191">
    <property type="entry name" value="Retrograde regulation protein 2"/>
    <property type="match status" value="1"/>
</dbReference>
<dbReference type="GO" id="GO:0006357">
    <property type="term" value="P:regulation of transcription by RNA polymerase II"/>
    <property type="evidence" value="ECO:0007669"/>
    <property type="project" value="TreeGrafter"/>
</dbReference>
<dbReference type="PANTHER" id="PTHR30005:SF0">
    <property type="entry name" value="RETROGRADE REGULATION PROTEIN 2"/>
    <property type="match status" value="1"/>
</dbReference>
<evidence type="ECO:0000259" key="1">
    <source>
        <dbReference type="Pfam" id="PF02541"/>
    </source>
</evidence>
<reference evidence="3" key="1">
    <citation type="journal article" date="2020" name="Stud. Mycol.">
        <title>101 Dothideomycetes genomes: a test case for predicting lifestyles and emergence of pathogens.</title>
        <authorList>
            <person name="Haridas S."/>
            <person name="Albert R."/>
            <person name="Binder M."/>
            <person name="Bloem J."/>
            <person name="Labutti K."/>
            <person name="Salamov A."/>
            <person name="Andreopoulos B."/>
            <person name="Baker S."/>
            <person name="Barry K."/>
            <person name="Bills G."/>
            <person name="Bluhm B."/>
            <person name="Cannon C."/>
            <person name="Castanera R."/>
            <person name="Culley D."/>
            <person name="Daum C."/>
            <person name="Ezra D."/>
            <person name="Gonzalez J."/>
            <person name="Henrissat B."/>
            <person name="Kuo A."/>
            <person name="Liang C."/>
            <person name="Lipzen A."/>
            <person name="Lutzoni F."/>
            <person name="Magnuson J."/>
            <person name="Mondo S."/>
            <person name="Nolan M."/>
            <person name="Ohm R."/>
            <person name="Pangilinan J."/>
            <person name="Park H.-J."/>
            <person name="Ramirez L."/>
            <person name="Alfaro M."/>
            <person name="Sun H."/>
            <person name="Tritt A."/>
            <person name="Yoshinaga Y."/>
            <person name="Zwiers L.-H."/>
            <person name="Turgeon B."/>
            <person name="Goodwin S."/>
            <person name="Spatafora J."/>
            <person name="Crous P."/>
            <person name="Grigoriev I."/>
        </authorList>
    </citation>
    <scope>NUCLEOTIDE SEQUENCE</scope>
    <source>
        <strain evidence="3">CBS 207.26</strain>
    </source>
</reference>
<evidence type="ECO:0000313" key="4">
    <source>
        <dbReference type="Proteomes" id="UP000800200"/>
    </source>
</evidence>